<dbReference type="Proteomes" id="UP000054217">
    <property type="component" value="Unassembled WGS sequence"/>
</dbReference>
<dbReference type="InterPro" id="IPR001680">
    <property type="entry name" value="WD40_rpt"/>
</dbReference>
<dbReference type="Pfam" id="PF00400">
    <property type="entry name" value="WD40"/>
    <property type="match status" value="1"/>
</dbReference>
<sequence>MKPIAPFVPALTLEDHTDTITALVFSPTGNELASGSDDGSVIIYEPLVGSLKYHTVFQGGILSLAWDPRHLARLFVGCNDGTLAIIDDFKIQDPSSSVLTGIKSPIFTLCIDEYSGDIVIAVGSKIHIAKEISPRNYITIKIFPPPSELVNTIEEANKRVGHAALSPDQKLILVSNLGTGVDIYELALNRNIPLQVACFSGGIVSGAPDGSVHIWRIPSGNCLQVLEHNGDMVQSVAVFEYPTCTLVVMATSRMMQDMYIKTWQVKNESNIITAVCRTAGLYLWSQNVMLKCLIRSMVIKQVLLFPVFVVATMLILFHYFLYSPGTSIASYEPLLSLLDIMKQLQIRNLKLGVGAAVHRMALNIIEYIYRMLQDQEQQPQATQDIIIHL</sequence>
<evidence type="ECO:0000256" key="2">
    <source>
        <dbReference type="ARBA" id="ARBA00022737"/>
    </source>
</evidence>
<dbReference type="STRING" id="870435.A0A0C3IKS1"/>
<keyword evidence="6" id="KW-1185">Reference proteome</keyword>
<protein>
    <submittedName>
        <fullName evidence="5">Uncharacterized protein</fullName>
    </submittedName>
</protein>
<dbReference type="InParanoid" id="A0A0C3IKS1"/>
<dbReference type="SMART" id="SM00320">
    <property type="entry name" value="WD40"/>
    <property type="match status" value="3"/>
</dbReference>
<keyword evidence="4" id="KW-0812">Transmembrane</keyword>
<keyword evidence="2" id="KW-0677">Repeat</keyword>
<reference evidence="6" key="2">
    <citation type="submission" date="2015-01" db="EMBL/GenBank/DDBJ databases">
        <title>Evolutionary Origins and Diversification of the Mycorrhizal Mutualists.</title>
        <authorList>
            <consortium name="DOE Joint Genome Institute"/>
            <consortium name="Mycorrhizal Genomics Consortium"/>
            <person name="Kohler A."/>
            <person name="Kuo A."/>
            <person name="Nagy L.G."/>
            <person name="Floudas D."/>
            <person name="Copeland A."/>
            <person name="Barry K.W."/>
            <person name="Cichocki N."/>
            <person name="Veneault-Fourrey C."/>
            <person name="LaButti K."/>
            <person name="Lindquist E.A."/>
            <person name="Lipzen A."/>
            <person name="Lundell T."/>
            <person name="Morin E."/>
            <person name="Murat C."/>
            <person name="Riley R."/>
            <person name="Ohm R."/>
            <person name="Sun H."/>
            <person name="Tunlid A."/>
            <person name="Henrissat B."/>
            <person name="Grigoriev I.V."/>
            <person name="Hibbett D.S."/>
            <person name="Martin F."/>
        </authorList>
    </citation>
    <scope>NUCLEOTIDE SEQUENCE [LARGE SCALE GENOMIC DNA]</scope>
    <source>
        <strain evidence="6">Marx 270</strain>
    </source>
</reference>
<feature type="repeat" description="WD" evidence="3">
    <location>
        <begin position="13"/>
        <end position="45"/>
    </location>
</feature>
<evidence type="ECO:0000256" key="1">
    <source>
        <dbReference type="ARBA" id="ARBA00022574"/>
    </source>
</evidence>
<organism evidence="5 6">
    <name type="scientific">Pisolithus tinctorius Marx 270</name>
    <dbReference type="NCBI Taxonomy" id="870435"/>
    <lineage>
        <taxon>Eukaryota</taxon>
        <taxon>Fungi</taxon>
        <taxon>Dikarya</taxon>
        <taxon>Basidiomycota</taxon>
        <taxon>Agaricomycotina</taxon>
        <taxon>Agaricomycetes</taxon>
        <taxon>Agaricomycetidae</taxon>
        <taxon>Boletales</taxon>
        <taxon>Sclerodermatineae</taxon>
        <taxon>Pisolithaceae</taxon>
        <taxon>Pisolithus</taxon>
    </lineage>
</organism>
<feature type="transmembrane region" description="Helical" evidence="4">
    <location>
        <begin position="302"/>
        <end position="322"/>
    </location>
</feature>
<gene>
    <name evidence="5" type="ORF">M404DRAFT_1005968</name>
</gene>
<reference evidence="5 6" key="1">
    <citation type="submission" date="2014-04" db="EMBL/GenBank/DDBJ databases">
        <authorList>
            <consortium name="DOE Joint Genome Institute"/>
            <person name="Kuo A."/>
            <person name="Kohler A."/>
            <person name="Costa M.D."/>
            <person name="Nagy L.G."/>
            <person name="Floudas D."/>
            <person name="Copeland A."/>
            <person name="Barry K.W."/>
            <person name="Cichocki N."/>
            <person name="Veneault-Fourrey C."/>
            <person name="LaButti K."/>
            <person name="Lindquist E.A."/>
            <person name="Lipzen A."/>
            <person name="Lundell T."/>
            <person name="Morin E."/>
            <person name="Murat C."/>
            <person name="Sun H."/>
            <person name="Tunlid A."/>
            <person name="Henrissat B."/>
            <person name="Grigoriev I.V."/>
            <person name="Hibbett D.S."/>
            <person name="Martin F."/>
            <person name="Nordberg H.P."/>
            <person name="Cantor M.N."/>
            <person name="Hua S.X."/>
        </authorList>
    </citation>
    <scope>NUCLEOTIDE SEQUENCE [LARGE SCALE GENOMIC DNA]</scope>
    <source>
        <strain evidence="5 6">Marx 270</strain>
    </source>
</reference>
<dbReference type="Gene3D" id="2.130.10.10">
    <property type="entry name" value="YVTN repeat-like/Quinoprotein amine dehydrogenase"/>
    <property type="match status" value="2"/>
</dbReference>
<name>A0A0C3IKS1_PISTI</name>
<dbReference type="OrthoDB" id="301502at2759"/>
<dbReference type="InterPro" id="IPR036322">
    <property type="entry name" value="WD40_repeat_dom_sf"/>
</dbReference>
<dbReference type="PANTHER" id="PTHR19848">
    <property type="entry name" value="WD40 REPEAT PROTEIN"/>
    <property type="match status" value="1"/>
</dbReference>
<dbReference type="PROSITE" id="PS50082">
    <property type="entry name" value="WD_REPEATS_2"/>
    <property type="match status" value="2"/>
</dbReference>
<dbReference type="EMBL" id="KN832027">
    <property type="protein sequence ID" value="KIN97567.1"/>
    <property type="molecule type" value="Genomic_DNA"/>
</dbReference>
<evidence type="ECO:0000256" key="3">
    <source>
        <dbReference type="PROSITE-ProRule" id="PRU00221"/>
    </source>
</evidence>
<dbReference type="HOGENOM" id="CLU_710026_0_0_1"/>
<dbReference type="PANTHER" id="PTHR19848:SF8">
    <property type="entry name" value="F-BOX AND WD REPEAT DOMAIN CONTAINING 7"/>
    <property type="match status" value="1"/>
</dbReference>
<evidence type="ECO:0000313" key="6">
    <source>
        <dbReference type="Proteomes" id="UP000054217"/>
    </source>
</evidence>
<keyword evidence="4" id="KW-0472">Membrane</keyword>
<accession>A0A0C3IKS1</accession>
<feature type="repeat" description="WD" evidence="3">
    <location>
        <begin position="203"/>
        <end position="225"/>
    </location>
</feature>
<proteinExistence type="predicted"/>
<dbReference type="InterPro" id="IPR015943">
    <property type="entry name" value="WD40/YVTN_repeat-like_dom_sf"/>
</dbReference>
<dbReference type="SUPFAM" id="SSF50978">
    <property type="entry name" value="WD40 repeat-like"/>
    <property type="match status" value="1"/>
</dbReference>
<keyword evidence="4" id="KW-1133">Transmembrane helix</keyword>
<keyword evidence="1 3" id="KW-0853">WD repeat</keyword>
<evidence type="ECO:0000256" key="4">
    <source>
        <dbReference type="SAM" id="Phobius"/>
    </source>
</evidence>
<dbReference type="AlphaFoldDB" id="A0A0C3IKS1"/>
<dbReference type="PROSITE" id="PS50294">
    <property type="entry name" value="WD_REPEATS_REGION"/>
    <property type="match status" value="1"/>
</dbReference>
<evidence type="ECO:0000313" key="5">
    <source>
        <dbReference type="EMBL" id="KIN97567.1"/>
    </source>
</evidence>